<dbReference type="SMART" id="SM00062">
    <property type="entry name" value="PBPb"/>
    <property type="match status" value="1"/>
</dbReference>
<dbReference type="PANTHER" id="PTHR35936">
    <property type="entry name" value="MEMBRANE-BOUND LYTIC MUREIN TRANSGLYCOSYLASE F"/>
    <property type="match status" value="1"/>
</dbReference>
<evidence type="ECO:0000259" key="4">
    <source>
        <dbReference type="SMART" id="SM00062"/>
    </source>
</evidence>
<keyword evidence="6" id="KW-1185">Reference proteome</keyword>
<dbReference type="Gene3D" id="3.40.190.10">
    <property type="entry name" value="Periplasmic binding protein-like II"/>
    <property type="match status" value="2"/>
</dbReference>
<dbReference type="Pfam" id="PF00497">
    <property type="entry name" value="SBP_bac_3"/>
    <property type="match status" value="1"/>
</dbReference>
<name>A0A4P9VSM0_9GAMM</name>
<comment type="similarity">
    <text evidence="1">Belongs to the bacterial solute-binding protein 3 family.</text>
</comment>
<dbReference type="AlphaFoldDB" id="A0A4P9VSM0"/>
<feature type="domain" description="Solute-binding protein family 3/N-terminal" evidence="4">
    <location>
        <begin position="46"/>
        <end position="251"/>
    </location>
</feature>
<evidence type="ECO:0000256" key="2">
    <source>
        <dbReference type="ARBA" id="ARBA00022729"/>
    </source>
</evidence>
<organism evidence="5 6">
    <name type="scientific">Zooshikella ganghwensis</name>
    <dbReference type="NCBI Taxonomy" id="202772"/>
    <lineage>
        <taxon>Bacteria</taxon>
        <taxon>Pseudomonadati</taxon>
        <taxon>Pseudomonadota</taxon>
        <taxon>Gammaproteobacteria</taxon>
        <taxon>Oceanospirillales</taxon>
        <taxon>Zooshikellaceae</taxon>
        <taxon>Zooshikella</taxon>
    </lineage>
</organism>
<keyword evidence="2 3" id="KW-0732">Signal</keyword>
<dbReference type="SUPFAM" id="SSF53850">
    <property type="entry name" value="Periplasmic binding protein-like II"/>
    <property type="match status" value="1"/>
</dbReference>
<feature type="chain" id="PRO_5020328206" description="Solute-binding protein family 3/N-terminal domain-containing protein" evidence="3">
    <location>
        <begin position="22"/>
        <end position="258"/>
    </location>
</feature>
<dbReference type="EMBL" id="NDXW01000001">
    <property type="protein sequence ID" value="RDH46136.1"/>
    <property type="molecule type" value="Genomic_DNA"/>
</dbReference>
<feature type="signal peptide" evidence="3">
    <location>
        <begin position="1"/>
        <end position="21"/>
    </location>
</feature>
<dbReference type="PANTHER" id="PTHR35936:SF25">
    <property type="entry name" value="ABC TRANSPORTER SUBSTRATE-BINDING PROTEIN"/>
    <property type="match status" value="1"/>
</dbReference>
<evidence type="ECO:0000313" key="6">
    <source>
        <dbReference type="Proteomes" id="UP000257039"/>
    </source>
</evidence>
<dbReference type="InterPro" id="IPR001638">
    <property type="entry name" value="Solute-binding_3/MltF_N"/>
</dbReference>
<gene>
    <name evidence="5" type="ORF">B9G39_23290</name>
</gene>
<dbReference type="Proteomes" id="UP000257039">
    <property type="component" value="Unassembled WGS sequence"/>
</dbReference>
<protein>
    <recommendedName>
        <fullName evidence="4">Solute-binding protein family 3/N-terminal domain-containing protein</fullName>
    </recommendedName>
</protein>
<comment type="caution">
    <text evidence="5">The sequence shown here is derived from an EMBL/GenBank/DDBJ whole genome shotgun (WGS) entry which is preliminary data.</text>
</comment>
<evidence type="ECO:0000313" key="5">
    <source>
        <dbReference type="EMBL" id="RDH46136.1"/>
    </source>
</evidence>
<evidence type="ECO:0000256" key="3">
    <source>
        <dbReference type="SAM" id="SignalP"/>
    </source>
</evidence>
<evidence type="ECO:0000256" key="1">
    <source>
        <dbReference type="ARBA" id="ARBA00010333"/>
    </source>
</evidence>
<accession>A0A4P9VSM0</accession>
<proteinExistence type="inferred from homology"/>
<reference evidence="5 6" key="1">
    <citation type="submission" date="2017-04" db="EMBL/GenBank/DDBJ databases">
        <title>Draft genome sequence of Zooshikella ganghwensis VG4 isolated from Red Sea sediments.</title>
        <authorList>
            <person name="Rehman Z."/>
            <person name="Alam I."/>
            <person name="Kamau A."/>
            <person name="Bajic V."/>
            <person name="Leiknes T."/>
        </authorList>
    </citation>
    <scope>NUCLEOTIDE SEQUENCE [LARGE SCALE GENOMIC DNA]</scope>
    <source>
        <strain evidence="5 6">VG4</strain>
    </source>
</reference>
<sequence length="258" mass="29604">MAIVKCLVLTTCLLQLSICFAGQVIRLTNGEWEPFLSEKLPKFGPSSQVVTEVFARLGITVSYDFFPWPRAYENARIGRWNGSVIWIKNNERAKFFYFSDPILVLPKYLYHLSTKEYEWTTVHDLKGLVIGVTYSYTYGMELDKALETGLVKASWVTSDLIGLKKLLSGRVDLVPLEPQVLQSLLKNNFSKAEKEKISFHEKPVTIAAYRLMLNKDNPDHFQLIEAFNRELNQLKKSGRVEKIYKAILGDMYTSSFVD</sequence>